<name>A0A1X6WTI5_9MICO</name>
<dbReference type="SUPFAM" id="SSF103025">
    <property type="entry name" value="Folate-binding domain"/>
    <property type="match status" value="1"/>
</dbReference>
<evidence type="ECO:0000313" key="1">
    <source>
        <dbReference type="EMBL" id="SLM88414.1"/>
    </source>
</evidence>
<dbReference type="InterPro" id="IPR027266">
    <property type="entry name" value="TrmE/GcvT-like"/>
</dbReference>
<dbReference type="Gene3D" id="3.30.1360.120">
    <property type="entry name" value="Probable tRNA modification gtpase trme, domain 1"/>
    <property type="match status" value="1"/>
</dbReference>
<gene>
    <name evidence="1" type="ORF">FM105_00260</name>
</gene>
<dbReference type="EMBL" id="FWFF01000001">
    <property type="protein sequence ID" value="SLM88414.1"/>
    <property type="molecule type" value="Genomic_DNA"/>
</dbReference>
<sequence length="191" mass="20142">MAAASVAGPPGVMLREIAFAPQLGVRTVPGSASASRIERALGVSLPSSVGETTGDPDALHCVWISPDEFLTIDVSRTQEHGEAGAVAAALDDDRPGAGRVPGQVVDLSGNRAILELTGPSARAVLEKGCHVDLHPRAFPVGHAVSTLVGPVPMIVHRSHGETFRLLPRSSFAQYTVRWLIDAMLEFRTIRA</sequence>
<dbReference type="Pfam" id="PF04268">
    <property type="entry name" value="SoxG"/>
    <property type="match status" value="1"/>
</dbReference>
<dbReference type="GO" id="GO:0008115">
    <property type="term" value="F:sarcosine oxidase activity"/>
    <property type="evidence" value="ECO:0007669"/>
    <property type="project" value="UniProtKB-EC"/>
</dbReference>
<protein>
    <submittedName>
        <fullName evidence="1">Sarcosine oxidase gamma subunit</fullName>
        <ecNumber evidence="1">1.5.3.1</ecNumber>
    </submittedName>
</protein>
<dbReference type="AlphaFoldDB" id="A0A1X6WTI5"/>
<organism evidence="1 2">
    <name type="scientific">Brevibacterium yomogidense</name>
    <dbReference type="NCBI Taxonomy" id="946573"/>
    <lineage>
        <taxon>Bacteria</taxon>
        <taxon>Bacillati</taxon>
        <taxon>Actinomycetota</taxon>
        <taxon>Actinomycetes</taxon>
        <taxon>Micrococcales</taxon>
        <taxon>Brevibacteriaceae</taxon>
        <taxon>Brevibacterium</taxon>
    </lineage>
</organism>
<dbReference type="EC" id="1.5.3.1" evidence="1"/>
<reference evidence="2" key="1">
    <citation type="submission" date="2017-02" db="EMBL/GenBank/DDBJ databases">
        <authorList>
            <person name="Dridi B."/>
        </authorList>
    </citation>
    <scope>NUCLEOTIDE SEQUENCE [LARGE SCALE GENOMIC DNA]</scope>
    <source>
        <strain evidence="2">B Co 03.10</strain>
    </source>
</reference>
<accession>A0A1X6WTI5</accession>
<dbReference type="InterPro" id="IPR007375">
    <property type="entry name" value="SoxG"/>
</dbReference>
<dbReference type="Gene3D" id="3.30.70.1520">
    <property type="entry name" value="Heterotetrameric sarcosine oxidase"/>
    <property type="match status" value="1"/>
</dbReference>
<keyword evidence="2" id="KW-1185">Reference proteome</keyword>
<evidence type="ECO:0000313" key="2">
    <source>
        <dbReference type="Proteomes" id="UP000196581"/>
    </source>
</evidence>
<dbReference type="Proteomes" id="UP000196581">
    <property type="component" value="Unassembled WGS sequence"/>
</dbReference>
<proteinExistence type="predicted"/>
<keyword evidence="1" id="KW-0560">Oxidoreductase</keyword>